<dbReference type="Proteomes" id="UP000025061">
    <property type="component" value="Unassembled WGS sequence"/>
</dbReference>
<evidence type="ECO:0000256" key="1">
    <source>
        <dbReference type="ARBA" id="ARBA00001954"/>
    </source>
</evidence>
<dbReference type="EMBL" id="ARYI01000009">
    <property type="protein sequence ID" value="KCZ92566.1"/>
    <property type="molecule type" value="Genomic_DNA"/>
</dbReference>
<dbReference type="SUPFAM" id="SSF51197">
    <property type="entry name" value="Clavaminate synthase-like"/>
    <property type="match status" value="1"/>
</dbReference>
<evidence type="ECO:0000256" key="8">
    <source>
        <dbReference type="ARBA" id="ARBA00023004"/>
    </source>
</evidence>
<feature type="compositionally biased region" description="Basic and acidic residues" evidence="11">
    <location>
        <begin position="14"/>
        <end position="27"/>
    </location>
</feature>
<evidence type="ECO:0000256" key="9">
    <source>
        <dbReference type="ARBA" id="ARBA00049228"/>
    </source>
</evidence>
<dbReference type="Pfam" id="PF05721">
    <property type="entry name" value="PhyH"/>
    <property type="match status" value="1"/>
</dbReference>
<keyword evidence="6" id="KW-0223">Dioxygenase</keyword>
<dbReference type="PANTHER" id="PTHR20883:SF48">
    <property type="entry name" value="ECTOINE DIOXYGENASE"/>
    <property type="match status" value="1"/>
</dbReference>
<keyword evidence="5" id="KW-0479">Metal-binding</keyword>
<proteinExistence type="inferred from homology"/>
<keyword evidence="13" id="KW-1185">Reference proteome</keyword>
<keyword evidence="8" id="KW-0408">Iron</keyword>
<comment type="caution">
    <text evidence="12">The sequence shown here is derived from an EMBL/GenBank/DDBJ whole genome shotgun (WGS) entry which is preliminary data.</text>
</comment>
<dbReference type="NCBIfam" id="TIGR02408">
    <property type="entry name" value="ectoine_ThpD"/>
    <property type="match status" value="1"/>
</dbReference>
<dbReference type="GO" id="GO:0005506">
    <property type="term" value="F:iron ion binding"/>
    <property type="evidence" value="ECO:0007669"/>
    <property type="project" value="UniProtKB-ARBA"/>
</dbReference>
<sequence>MMTQTEQDLYPSRQRAEPEWLERRDPVVHGQAGQEPPVDRALIEQFVRDGFIVLEDVFSPEEVKDLVREADALRERGGLIPESRITERGMEGAEAVRSVFAPHRQSEVFERLASDERLSGLARFILGDEVYIHQSRINYKPAFRGKDFYWHSDFETWHTEDGMPRMRAISMSVMLTDNHPQSGPTMFMPGSHMNYVTCVGETPDDHYRASLKKQEYGVPDGESLTKLAKEGGIVGPAPKAGSVVIFDCNTMHGSNSNITPYERINAFFVFNSWANRLVDPFGETRPRPEFVAHRQVKEPIRPLKAPQSRTTGGQ</sequence>
<reference evidence="12 13" key="1">
    <citation type="submission" date="2013-04" db="EMBL/GenBank/DDBJ databases">
        <title>Hyphomonas hirschiana VP5 Genome Sequencing.</title>
        <authorList>
            <person name="Lai Q."/>
            <person name="Shao Z."/>
        </authorList>
    </citation>
    <scope>NUCLEOTIDE SEQUENCE [LARGE SCALE GENOMIC DNA]</scope>
    <source>
        <strain evidence="12 13">VP5</strain>
    </source>
</reference>
<evidence type="ECO:0000256" key="5">
    <source>
        <dbReference type="ARBA" id="ARBA00022723"/>
    </source>
</evidence>
<comment type="function">
    <text evidence="2">Involved in the biosynthesis of 5-hydroxyectoine, called compatible solute, which helps organisms to survive extreme osmotic stress by acting as a highly soluble organic osmolyte. Catalyzes the 2-oxoglutarate-dependent selective hydroxylation of L-ectoine to yield (4S,5S)-5-hydroxyectoine.</text>
</comment>
<comment type="catalytic activity">
    <reaction evidence="9">
        <text>L-ectoine + 2-oxoglutarate + O2 = 5-hydroxyectoine + succinate + CO2</text>
        <dbReference type="Rhea" id="RHEA:45740"/>
        <dbReference type="ChEBI" id="CHEBI:15379"/>
        <dbReference type="ChEBI" id="CHEBI:16526"/>
        <dbReference type="ChEBI" id="CHEBI:16810"/>
        <dbReference type="ChEBI" id="CHEBI:30031"/>
        <dbReference type="ChEBI" id="CHEBI:58515"/>
        <dbReference type="ChEBI" id="CHEBI:85413"/>
        <dbReference type="EC" id="1.14.11.55"/>
    </reaction>
</comment>
<evidence type="ECO:0000256" key="3">
    <source>
        <dbReference type="ARBA" id="ARBA00007851"/>
    </source>
</evidence>
<evidence type="ECO:0000256" key="10">
    <source>
        <dbReference type="NCBIfam" id="TIGR02408"/>
    </source>
</evidence>
<feature type="region of interest" description="Disordered" evidence="11">
    <location>
        <begin position="1"/>
        <end position="35"/>
    </location>
</feature>
<protein>
    <recommendedName>
        <fullName evidence="10">Ectoine hydroxylase</fullName>
        <ecNumber evidence="10">1.14.11.55</ecNumber>
    </recommendedName>
</protein>
<dbReference type="Gene3D" id="2.60.120.620">
    <property type="entry name" value="q2cbj1_9rhob like domain"/>
    <property type="match status" value="1"/>
</dbReference>
<comment type="similarity">
    <text evidence="3">Belongs to the PhyH family. EctD subfamily.</text>
</comment>
<evidence type="ECO:0000256" key="2">
    <source>
        <dbReference type="ARBA" id="ARBA00004063"/>
    </source>
</evidence>
<dbReference type="PATRIC" id="fig|1280951.3.peg.2282"/>
<evidence type="ECO:0000256" key="7">
    <source>
        <dbReference type="ARBA" id="ARBA00023002"/>
    </source>
</evidence>
<keyword evidence="7" id="KW-0560">Oxidoreductase</keyword>
<dbReference type="InterPro" id="IPR008775">
    <property type="entry name" value="Phytyl_CoA_dOase-like"/>
</dbReference>
<dbReference type="PANTHER" id="PTHR20883">
    <property type="entry name" value="PHYTANOYL-COA DIOXYGENASE DOMAIN CONTAINING 1"/>
    <property type="match status" value="1"/>
</dbReference>
<evidence type="ECO:0000256" key="11">
    <source>
        <dbReference type="SAM" id="MobiDB-lite"/>
    </source>
</evidence>
<dbReference type="InterPro" id="IPR012774">
    <property type="entry name" value="EctD"/>
</dbReference>
<organism evidence="12 13">
    <name type="scientific">Hyphomonas hirschiana VP5</name>
    <dbReference type="NCBI Taxonomy" id="1280951"/>
    <lineage>
        <taxon>Bacteria</taxon>
        <taxon>Pseudomonadati</taxon>
        <taxon>Pseudomonadota</taxon>
        <taxon>Alphaproteobacteria</taxon>
        <taxon>Hyphomonadales</taxon>
        <taxon>Hyphomonadaceae</taxon>
        <taxon>Hyphomonas</taxon>
    </lineage>
</organism>
<comment type="subunit">
    <text evidence="4">Homodimer.</text>
</comment>
<dbReference type="EC" id="1.14.11.55" evidence="10"/>
<evidence type="ECO:0000313" key="13">
    <source>
        <dbReference type="Proteomes" id="UP000025061"/>
    </source>
</evidence>
<evidence type="ECO:0000313" key="12">
    <source>
        <dbReference type="EMBL" id="KCZ92566.1"/>
    </source>
</evidence>
<dbReference type="GO" id="GO:0016706">
    <property type="term" value="F:2-oxoglutarate-dependent dioxygenase activity"/>
    <property type="evidence" value="ECO:0007669"/>
    <property type="project" value="InterPro"/>
</dbReference>
<dbReference type="AlphaFoldDB" id="A0A059FPZ2"/>
<accession>A0A059FPZ2</accession>
<evidence type="ECO:0000256" key="4">
    <source>
        <dbReference type="ARBA" id="ARBA00011738"/>
    </source>
</evidence>
<evidence type="ECO:0000256" key="6">
    <source>
        <dbReference type="ARBA" id="ARBA00022964"/>
    </source>
</evidence>
<feature type="region of interest" description="Disordered" evidence="11">
    <location>
        <begin position="295"/>
        <end position="314"/>
    </location>
</feature>
<comment type="cofactor">
    <cofactor evidence="1">
        <name>Fe(2+)</name>
        <dbReference type="ChEBI" id="CHEBI:29033"/>
    </cofactor>
</comment>
<name>A0A059FPZ2_9PROT</name>
<gene>
    <name evidence="12" type="ORF">HHI_11321</name>
</gene>